<dbReference type="PANTHER" id="PTHR46167:SF1">
    <property type="entry name" value="N-LYSINE METHYLTRANSFERASE KMT5A"/>
    <property type="match status" value="1"/>
</dbReference>
<dbReference type="GO" id="GO:0005700">
    <property type="term" value="C:polytene chromosome"/>
    <property type="evidence" value="ECO:0007669"/>
    <property type="project" value="TreeGrafter"/>
</dbReference>
<evidence type="ECO:0000313" key="7">
    <source>
        <dbReference type="RefSeq" id="XP_034252285.1"/>
    </source>
</evidence>
<dbReference type="GO" id="GO:0006357">
    <property type="term" value="P:regulation of transcription by RNA polymerase II"/>
    <property type="evidence" value="ECO:0007669"/>
    <property type="project" value="TreeGrafter"/>
</dbReference>
<dbReference type="PANTHER" id="PTHR46167">
    <property type="entry name" value="N-LYSINE METHYLTRANSFERASE KMT5A"/>
    <property type="match status" value="1"/>
</dbReference>
<feature type="domain" description="SET" evidence="2">
    <location>
        <begin position="31"/>
        <end position="151"/>
    </location>
</feature>
<dbReference type="GO" id="GO:0043516">
    <property type="term" value="P:regulation of DNA damage response, signal transduction by p53 class mediator"/>
    <property type="evidence" value="ECO:0007669"/>
    <property type="project" value="TreeGrafter"/>
</dbReference>
<reference evidence="4 5" key="1">
    <citation type="submission" date="2025-04" db="UniProtKB">
        <authorList>
            <consortium name="RefSeq"/>
        </authorList>
    </citation>
    <scope>IDENTIFICATION</scope>
    <source>
        <tissue evidence="4 5">Total insect</tissue>
    </source>
</reference>
<evidence type="ECO:0000313" key="4">
    <source>
        <dbReference type="RefSeq" id="XP_034252282.1"/>
    </source>
</evidence>
<dbReference type="RefSeq" id="XP_034252288.1">
    <property type="nucleotide sequence ID" value="XM_034396397.1"/>
</dbReference>
<evidence type="ECO:0000313" key="10">
    <source>
        <dbReference type="RefSeq" id="XP_034252288.1"/>
    </source>
</evidence>
<dbReference type="RefSeq" id="XP_034252285.1">
    <property type="nucleotide sequence ID" value="XM_034396394.1"/>
</dbReference>
<evidence type="ECO:0000313" key="3">
    <source>
        <dbReference type="Proteomes" id="UP000515158"/>
    </source>
</evidence>
<dbReference type="SUPFAM" id="SSF82199">
    <property type="entry name" value="SET domain"/>
    <property type="match status" value="1"/>
</dbReference>
<evidence type="ECO:0000256" key="1">
    <source>
        <dbReference type="SAM" id="MobiDB-lite"/>
    </source>
</evidence>
<evidence type="ECO:0000313" key="6">
    <source>
        <dbReference type="RefSeq" id="XP_034252284.1"/>
    </source>
</evidence>
<dbReference type="PROSITE" id="PS50280">
    <property type="entry name" value="SET"/>
    <property type="match status" value="1"/>
</dbReference>
<organism evidence="4">
    <name type="scientific">Thrips palmi</name>
    <name type="common">Melon thrips</name>
    <dbReference type="NCBI Taxonomy" id="161013"/>
    <lineage>
        <taxon>Eukaryota</taxon>
        <taxon>Metazoa</taxon>
        <taxon>Ecdysozoa</taxon>
        <taxon>Arthropoda</taxon>
        <taxon>Hexapoda</taxon>
        <taxon>Insecta</taxon>
        <taxon>Pterygota</taxon>
        <taxon>Neoptera</taxon>
        <taxon>Paraneoptera</taxon>
        <taxon>Thysanoptera</taxon>
        <taxon>Terebrantia</taxon>
        <taxon>Thripoidea</taxon>
        <taxon>Thripidae</taxon>
        <taxon>Thrips</taxon>
    </lineage>
</organism>
<dbReference type="OrthoDB" id="5560686at2759"/>
<evidence type="ECO:0000313" key="11">
    <source>
        <dbReference type="RefSeq" id="XP_034252289.1"/>
    </source>
</evidence>
<accession>A0A6P9A351</accession>
<dbReference type="InterPro" id="IPR001214">
    <property type="entry name" value="SET_dom"/>
</dbReference>
<proteinExistence type="predicted"/>
<keyword evidence="3" id="KW-1185">Reference proteome</keyword>
<dbReference type="InterPro" id="IPR051760">
    <property type="entry name" value="KMT5A"/>
</dbReference>
<feature type="region of interest" description="Disordered" evidence="1">
    <location>
        <begin position="1"/>
        <end position="21"/>
    </location>
</feature>
<dbReference type="SMART" id="SM00317">
    <property type="entry name" value="SET"/>
    <property type="match status" value="1"/>
</dbReference>
<evidence type="ECO:0000313" key="8">
    <source>
        <dbReference type="RefSeq" id="XP_034252286.1"/>
    </source>
</evidence>
<evidence type="ECO:0000313" key="5">
    <source>
        <dbReference type="RefSeq" id="XP_034252283.1"/>
    </source>
</evidence>
<dbReference type="RefSeq" id="XP_034252286.1">
    <property type="nucleotide sequence ID" value="XM_034396395.1"/>
</dbReference>
<dbReference type="GeneID" id="117651861"/>
<dbReference type="Pfam" id="PF00856">
    <property type="entry name" value="SET"/>
    <property type="match status" value="1"/>
</dbReference>
<sequence>MPPARRRNPARKRKADTAPTVPTRLLTGAEDGLEVRHFGAKGRGVVATRPFHKGEFILEYKGDLVTRSEANERIKLYSLHDNSYILEFKYKEKWMCIDATAETPHLGRLVNHARGDENLKLQLFAVDGQPRVGLVAKQDIQVGEELTYDYAEWRRDVLRDMPWLKAKGAQPSAAALPSWIPRVEDLPPPPPGYPPVIHYMRYVVRAYTSHFGIGSGTSEGSG</sequence>
<dbReference type="GO" id="GO:0042799">
    <property type="term" value="F:histone H4K20 methyltransferase activity"/>
    <property type="evidence" value="ECO:0007669"/>
    <property type="project" value="TreeGrafter"/>
</dbReference>
<dbReference type="RefSeq" id="XP_034252282.1">
    <property type="nucleotide sequence ID" value="XM_034396391.1"/>
</dbReference>
<dbReference type="RefSeq" id="XP_034252287.1">
    <property type="nucleotide sequence ID" value="XM_034396396.1"/>
</dbReference>
<dbReference type="GO" id="GO:0005634">
    <property type="term" value="C:nucleus"/>
    <property type="evidence" value="ECO:0007669"/>
    <property type="project" value="TreeGrafter"/>
</dbReference>
<name>A0A6P9A351_THRPL</name>
<dbReference type="InterPro" id="IPR046341">
    <property type="entry name" value="SET_dom_sf"/>
</dbReference>
<feature type="compositionally biased region" description="Basic residues" evidence="1">
    <location>
        <begin position="1"/>
        <end position="14"/>
    </location>
</feature>
<dbReference type="RefSeq" id="XP_034252284.1">
    <property type="nucleotide sequence ID" value="XM_034396393.1"/>
</dbReference>
<protein>
    <submittedName>
        <fullName evidence="4 5">Histone-lysine N-methyltransferase PR-Set7-like</fullName>
    </submittedName>
</protein>
<evidence type="ECO:0000259" key="2">
    <source>
        <dbReference type="PROSITE" id="PS50280"/>
    </source>
</evidence>
<dbReference type="RefSeq" id="XP_034252289.1">
    <property type="nucleotide sequence ID" value="XM_034396398.1"/>
</dbReference>
<dbReference type="Gene3D" id="2.170.270.10">
    <property type="entry name" value="SET domain"/>
    <property type="match status" value="1"/>
</dbReference>
<dbReference type="AlphaFoldDB" id="A0A6P9A351"/>
<dbReference type="KEGG" id="tpal:117651861"/>
<gene>
    <name evidence="4 5 6 7 8 9 10 11" type="primary">LOC117651861</name>
</gene>
<dbReference type="RefSeq" id="XP_034252283.1">
    <property type="nucleotide sequence ID" value="XM_034396392.1"/>
</dbReference>
<evidence type="ECO:0000313" key="9">
    <source>
        <dbReference type="RefSeq" id="XP_034252287.1"/>
    </source>
</evidence>
<dbReference type="Proteomes" id="UP000515158">
    <property type="component" value="Unplaced"/>
</dbReference>